<dbReference type="SUPFAM" id="SSF50156">
    <property type="entry name" value="PDZ domain-like"/>
    <property type="match status" value="1"/>
</dbReference>
<keyword evidence="12" id="KW-1185">Reference proteome</keyword>
<dbReference type="Gene3D" id="2.130.10.10">
    <property type="entry name" value="YVTN repeat-like/Quinoprotein amine dehydrogenase"/>
    <property type="match status" value="1"/>
</dbReference>
<name>A0ABR6YE31_9BURK</name>
<dbReference type="PANTHER" id="PTHR43253:SF1">
    <property type="entry name" value="TRICORN PROTEASE HOMOLOG 2-RELATED"/>
    <property type="match status" value="1"/>
</dbReference>
<dbReference type="SUPFAM" id="SSF69304">
    <property type="entry name" value="Tricorn protease N-terminal domain"/>
    <property type="match status" value="2"/>
</dbReference>
<organism evidence="11 12">
    <name type="scientific">Undibacterium flavidum</name>
    <dbReference type="NCBI Taxonomy" id="2762297"/>
    <lineage>
        <taxon>Bacteria</taxon>
        <taxon>Pseudomonadati</taxon>
        <taxon>Pseudomonadota</taxon>
        <taxon>Betaproteobacteria</taxon>
        <taxon>Burkholderiales</taxon>
        <taxon>Oxalobacteraceae</taxon>
        <taxon>Undibacterium</taxon>
    </lineage>
</organism>
<dbReference type="RefSeq" id="WP_186942801.1">
    <property type="nucleotide sequence ID" value="NZ_JACOGA010000013.1"/>
</dbReference>
<evidence type="ECO:0000256" key="7">
    <source>
        <dbReference type="PIRNR" id="PIRNR036421"/>
    </source>
</evidence>
<dbReference type="Pfam" id="PF14684">
    <property type="entry name" value="Tricorn_C1"/>
    <property type="match status" value="1"/>
</dbReference>
<evidence type="ECO:0000313" key="12">
    <source>
        <dbReference type="Proteomes" id="UP000624279"/>
    </source>
</evidence>
<feature type="compositionally biased region" description="Basic and acidic residues" evidence="8">
    <location>
        <begin position="550"/>
        <end position="597"/>
    </location>
</feature>
<protein>
    <recommendedName>
        <fullName evidence="7">Tricorn protease homolog</fullName>
        <ecNumber evidence="7">3.4.21.-</ecNumber>
    </recommendedName>
</protein>
<dbReference type="PANTHER" id="PTHR43253">
    <property type="entry name" value="TRICORN PROTEASE HOMOLOG 2-RELATED"/>
    <property type="match status" value="1"/>
</dbReference>
<dbReference type="InterPro" id="IPR029414">
    <property type="entry name" value="Tricorn_PDZ"/>
</dbReference>
<evidence type="ECO:0000256" key="1">
    <source>
        <dbReference type="ARBA" id="ARBA00004496"/>
    </source>
</evidence>
<dbReference type="CDD" id="cd07562">
    <property type="entry name" value="Peptidase_S41_TRI"/>
    <property type="match status" value="1"/>
</dbReference>
<evidence type="ECO:0000256" key="9">
    <source>
        <dbReference type="SAM" id="SignalP"/>
    </source>
</evidence>
<dbReference type="SUPFAM" id="SSF52096">
    <property type="entry name" value="ClpP/crotonase"/>
    <property type="match status" value="1"/>
</dbReference>
<dbReference type="SMART" id="SM00245">
    <property type="entry name" value="TSPc"/>
    <property type="match status" value="1"/>
</dbReference>
<comment type="subcellular location">
    <subcellularLocation>
        <location evidence="1 7">Cytoplasm</location>
    </subcellularLocation>
</comment>
<dbReference type="InterPro" id="IPR036034">
    <property type="entry name" value="PDZ_sf"/>
</dbReference>
<evidence type="ECO:0000313" key="11">
    <source>
        <dbReference type="EMBL" id="MBC3874822.1"/>
    </source>
</evidence>
<dbReference type="Gene3D" id="2.120.10.60">
    <property type="entry name" value="Tricorn protease N-terminal domain"/>
    <property type="match status" value="1"/>
</dbReference>
<comment type="caution">
    <text evidence="11">The sequence shown here is derived from an EMBL/GenBank/DDBJ whole genome shotgun (WGS) entry which is preliminary data.</text>
</comment>
<dbReference type="InterPro" id="IPR029045">
    <property type="entry name" value="ClpP/crotonase-like_dom_sf"/>
</dbReference>
<comment type="similarity">
    <text evidence="2 7">Belongs to the peptidase S41B family.</text>
</comment>
<dbReference type="InterPro" id="IPR012393">
    <property type="entry name" value="Tricorn_protease"/>
</dbReference>
<reference evidence="11 12" key="1">
    <citation type="submission" date="2020-08" db="EMBL/GenBank/DDBJ databases">
        <title>Novel species isolated from subtropical streams in China.</title>
        <authorList>
            <person name="Lu H."/>
        </authorList>
    </citation>
    <scope>NUCLEOTIDE SEQUENCE [LARGE SCALE GENOMIC DNA]</scope>
    <source>
        <strain evidence="11 12">LX15W</strain>
    </source>
</reference>
<feature type="chain" id="PRO_5045522739" description="Tricorn protease homolog" evidence="9">
    <location>
        <begin position="28"/>
        <end position="1123"/>
    </location>
</feature>
<keyword evidence="3 7" id="KW-0963">Cytoplasm</keyword>
<dbReference type="Gene3D" id="3.30.750.44">
    <property type="match status" value="1"/>
</dbReference>
<dbReference type="Pfam" id="PF26550">
    <property type="entry name" value="Tricorn_2nd"/>
    <property type="match status" value="1"/>
</dbReference>
<dbReference type="Gene3D" id="2.30.42.10">
    <property type="match status" value="1"/>
</dbReference>
<feature type="domain" description="Tail specific protease" evidence="10">
    <location>
        <begin position="875"/>
        <end position="1081"/>
    </location>
</feature>
<evidence type="ECO:0000259" key="10">
    <source>
        <dbReference type="SMART" id="SM00245"/>
    </source>
</evidence>
<evidence type="ECO:0000256" key="3">
    <source>
        <dbReference type="ARBA" id="ARBA00022490"/>
    </source>
</evidence>
<keyword evidence="4 7" id="KW-0645">Protease</keyword>
<accession>A0ABR6YE31</accession>
<keyword evidence="5 7" id="KW-0378">Hydrolase</keyword>
<keyword evidence="9" id="KW-0732">Signal</keyword>
<dbReference type="EMBL" id="JACOGA010000013">
    <property type="protein sequence ID" value="MBC3874822.1"/>
    <property type="molecule type" value="Genomic_DNA"/>
</dbReference>
<evidence type="ECO:0000256" key="6">
    <source>
        <dbReference type="ARBA" id="ARBA00022825"/>
    </source>
</evidence>
<dbReference type="InterPro" id="IPR005151">
    <property type="entry name" value="Tail-specific_protease"/>
</dbReference>
<evidence type="ECO:0000256" key="2">
    <source>
        <dbReference type="ARBA" id="ARBA00008524"/>
    </source>
</evidence>
<dbReference type="InterPro" id="IPR028204">
    <property type="entry name" value="Tricorn_C1"/>
</dbReference>
<comment type="function">
    <text evidence="7">Degrades oligopeptides.</text>
</comment>
<keyword evidence="6 7" id="KW-0720">Serine protease</keyword>
<dbReference type="Gene3D" id="3.90.226.10">
    <property type="entry name" value="2-enoyl-CoA Hydratase, Chain A, domain 1"/>
    <property type="match status" value="1"/>
</dbReference>
<dbReference type="Pfam" id="PF03572">
    <property type="entry name" value="Peptidase_S41"/>
    <property type="match status" value="1"/>
</dbReference>
<dbReference type="InterPro" id="IPR015943">
    <property type="entry name" value="WD40/YVTN_repeat-like_dom_sf"/>
</dbReference>
<dbReference type="Pfam" id="PF14685">
    <property type="entry name" value="PDZ_Tricorn"/>
    <property type="match status" value="1"/>
</dbReference>
<proteinExistence type="inferred from homology"/>
<dbReference type="EC" id="3.4.21.-" evidence="7"/>
<sequence>MKIRPLLPRLALTLSLAGMIASAYASADNKAYIRFPSVRADSVVFTAEGDLWKAGINGGTAQRLTTHLGAETHSAISQDGQWIAFSATYEGAQEAYVMPAAGGVPKRISFENNAVNVLGWSAQGEVLISSQNPQGPTSQTVIAAINPQSLQKQIFPLTDANEAAIDSSGKTLYFTRLGLHTRADNAKMYRGGGLAQLWKYDLSGKSEAVQLFAKEKSNNRRPMLWKNRLYFLSDRDGAYNIYVGNVDGSDAQALTKHRDWEVRNPQAGDGKIVYQLGANLHVLDLNNLSNKLVEVDLLSDFDQSRPRYIKNPLEFLSNVQAASKDEKLVFTARGQMTIAGTGTQRRVDINLPEGARAREAVFSHDDRYVYAFVDSTGENEIWRFPANGNGKAEQLTKDGETHRLAMGPSPDGKYLAHIDKRGRLWLLDLATKSNVIIDDAAKDGNGTHDEIVWSPDSKTLAMVRSNTTQGRNQIGLYDIDSKQTHFVTTDRYESESPSFSSDGKWLYFLSNRNFQPGVGAPWGDRNMGTNFDKRTGIFALALQPGNRFPFKPDDELSKNNDKAAEKSADKAELADAGKDTKEVKDAKDNKDASDTKKAVGATPKKATTAIVYQGLAERLYEVPVPAGNYRRLIADDKRLYFLERDASDRSRSNVKTLAISKTAPQAEVFAAGVRNYDLSLDKKRVLLHTGAGNGDFYVVEAAAKAPGDLSKAKIKVDDWSFSSQPRQEWKQMFMDAWRMHRDFLYDTKMRGVDWVKVREKYAPLVDRVTDRAELNDVLGLMVSEVSALHSQVRPGEVRRAAPDGQAAGLGAVLAKTSEGYRIEHIYSSEPDLPSQRAPLDSPDLDVKTGDVITMINGKDVLAARDISDLLINQADKQILMQVKRGATSKTVLVSPINMAKQANLRYSDWEQSLATKVDRTSNGKIGYLHLRAMGPADVASFARDFYANYHRDGLIIDVRRNNGGNIDSWIIEKLLRKAWAFWASAGQQPYANMQQTFRGHLVVLIDELTYSDGETFAAGVKALNLGPLVGKRTAGAGVWLSDRNTLSDNGMVRAAENAQFDVKDGRWLVEGVGVSPDIEVDNLPNATFKGEDKQLETALNYLQKKLKEQPIKPLVPQAIPALK</sequence>
<gene>
    <name evidence="11" type="ORF">H8K55_14615</name>
</gene>
<evidence type="ECO:0000256" key="4">
    <source>
        <dbReference type="ARBA" id="ARBA00022670"/>
    </source>
</evidence>
<evidence type="ECO:0000256" key="8">
    <source>
        <dbReference type="SAM" id="MobiDB-lite"/>
    </source>
</evidence>
<dbReference type="PIRSF" id="PIRSF036421">
    <property type="entry name" value="Tricorn_protease"/>
    <property type="match status" value="1"/>
</dbReference>
<dbReference type="Pfam" id="PF26549">
    <property type="entry name" value="Tricorn_N"/>
    <property type="match status" value="1"/>
</dbReference>
<feature type="signal peptide" evidence="9">
    <location>
        <begin position="1"/>
        <end position="27"/>
    </location>
</feature>
<feature type="region of interest" description="Disordered" evidence="8">
    <location>
        <begin position="549"/>
        <end position="600"/>
    </location>
</feature>
<dbReference type="Proteomes" id="UP000624279">
    <property type="component" value="Unassembled WGS sequence"/>
</dbReference>
<evidence type="ECO:0000256" key="5">
    <source>
        <dbReference type="ARBA" id="ARBA00022801"/>
    </source>
</evidence>